<evidence type="ECO:0000313" key="3">
    <source>
        <dbReference type="EMBL" id="MBU8872530.1"/>
    </source>
</evidence>
<proteinExistence type="predicted"/>
<feature type="transmembrane region" description="Helical" evidence="1">
    <location>
        <begin position="100"/>
        <end position="115"/>
    </location>
</feature>
<feature type="transmembrane region" description="Helical" evidence="1">
    <location>
        <begin position="122"/>
        <end position="139"/>
    </location>
</feature>
<accession>A0ABS6IDJ3</accession>
<keyword evidence="1" id="KW-0812">Transmembrane</keyword>
<evidence type="ECO:0000313" key="4">
    <source>
        <dbReference type="Proteomes" id="UP000727907"/>
    </source>
</evidence>
<sequence>MKAAITRSGSIALLLSMAATAPAFAHHPMGGQTPQTFMNGLLSGLGHPIIGLDHLAAVVGVGILAGLAARGIVPVLAFSAAVIAGVVVHLAGIGLPAGEFLVGLSTLVIGGLVIVRSKLSPALAVALFALAGLVHGHALGEAIVGAEPTPVAAYLAGLFVVQSALAVAAYALTLAVMSRPSRALGVSVMGAVVAVIGAAAATAATL</sequence>
<feature type="transmembrane region" description="Helical" evidence="1">
    <location>
        <begin position="184"/>
        <end position="204"/>
    </location>
</feature>
<comment type="caution">
    <text evidence="3">The sequence shown here is derived from an EMBL/GenBank/DDBJ whole genome shotgun (WGS) entry which is preliminary data.</text>
</comment>
<dbReference type="Pfam" id="PF04955">
    <property type="entry name" value="HupE_UreJ"/>
    <property type="match status" value="1"/>
</dbReference>
<keyword evidence="1" id="KW-0472">Membrane</keyword>
<feature type="signal peptide" evidence="2">
    <location>
        <begin position="1"/>
        <end position="25"/>
    </location>
</feature>
<evidence type="ECO:0000256" key="2">
    <source>
        <dbReference type="SAM" id="SignalP"/>
    </source>
</evidence>
<feature type="transmembrane region" description="Helical" evidence="1">
    <location>
        <begin position="75"/>
        <end position="94"/>
    </location>
</feature>
<keyword evidence="1" id="KW-1133">Transmembrane helix</keyword>
<feature type="transmembrane region" description="Helical" evidence="1">
    <location>
        <begin position="49"/>
        <end position="68"/>
    </location>
</feature>
<evidence type="ECO:0000256" key="1">
    <source>
        <dbReference type="SAM" id="Phobius"/>
    </source>
</evidence>
<dbReference type="Proteomes" id="UP000727907">
    <property type="component" value="Unassembled WGS sequence"/>
</dbReference>
<protein>
    <submittedName>
        <fullName evidence="3">HupE/UreJ family protein</fullName>
    </submittedName>
</protein>
<feature type="transmembrane region" description="Helical" evidence="1">
    <location>
        <begin position="151"/>
        <end position="172"/>
    </location>
</feature>
<dbReference type="EMBL" id="JAHOPB010000001">
    <property type="protein sequence ID" value="MBU8872530.1"/>
    <property type="molecule type" value="Genomic_DNA"/>
</dbReference>
<dbReference type="RefSeq" id="WP_216956692.1">
    <property type="nucleotide sequence ID" value="NZ_JAHOPB010000001.1"/>
</dbReference>
<keyword evidence="4" id="KW-1185">Reference proteome</keyword>
<dbReference type="PIRSF" id="PIRSF016919">
    <property type="entry name" value="HupE_UreJ"/>
    <property type="match status" value="1"/>
</dbReference>
<gene>
    <name evidence="3" type="ORF">KQ910_02090</name>
</gene>
<feature type="chain" id="PRO_5045049859" evidence="2">
    <location>
        <begin position="26"/>
        <end position="206"/>
    </location>
</feature>
<reference evidence="3 4" key="1">
    <citation type="submission" date="2021-06" db="EMBL/GenBank/DDBJ databases">
        <authorList>
            <person name="Lee D.H."/>
        </authorList>
    </citation>
    <scope>NUCLEOTIDE SEQUENCE [LARGE SCALE GENOMIC DNA]</scope>
    <source>
        <strain evidence="3 4">MMS21-HV4-11</strain>
    </source>
</reference>
<keyword evidence="2" id="KW-0732">Signal</keyword>
<dbReference type="InterPro" id="IPR007038">
    <property type="entry name" value="HupE_UreJ"/>
</dbReference>
<organism evidence="3 4">
    <name type="scientific">Reyranella humidisoli</name>
    <dbReference type="NCBI Taxonomy" id="2849149"/>
    <lineage>
        <taxon>Bacteria</taxon>
        <taxon>Pseudomonadati</taxon>
        <taxon>Pseudomonadota</taxon>
        <taxon>Alphaproteobacteria</taxon>
        <taxon>Hyphomicrobiales</taxon>
        <taxon>Reyranellaceae</taxon>
        <taxon>Reyranella</taxon>
    </lineage>
</organism>
<name>A0ABS6IDJ3_9HYPH</name>